<dbReference type="PROSITE" id="PS50920">
    <property type="entry name" value="SOLCAR"/>
    <property type="match status" value="3"/>
</dbReference>
<comment type="similarity">
    <text evidence="2 10">Belongs to the mitochondrial carrier (TC 2.A.29) family.</text>
</comment>
<keyword evidence="7" id="KW-0496">Mitochondrion</keyword>
<dbReference type="EMBL" id="KZ819196">
    <property type="protein sequence ID" value="PWY99038.1"/>
    <property type="molecule type" value="Genomic_DNA"/>
</dbReference>
<accession>A0A317XNR3</accession>
<evidence type="ECO:0000256" key="5">
    <source>
        <dbReference type="ARBA" id="ARBA00022737"/>
    </source>
</evidence>
<dbReference type="InterPro" id="IPR023395">
    <property type="entry name" value="MCP_dom_sf"/>
</dbReference>
<sequence length="379" mass="40403">MGSSSIPTPAPVPTPSEASAPISRTPSPPKVSEQGASFKGFVGGTVSGLTKLAVGHPFDTIKVRMQCSPLGTYKGPLDCFLQLARRESLLGLYKGATPPALGWAITDSVLLGSLHNYRRMFARFTATDSRSNNPTQSLPVKYHALAGLLAGWTNSFVTTPVELVKAKLQMQMQRVTIHIPGQSAAVASSAAASTIATSTTTASATTAAAAAAAATGAREYTGPVDCVKQIVAKNGIRGMWHALPATLLFRSSFAAMFGSYEYFQQTFSSWKGTSWEMSPGTITFMSGGLAAEIFWLTAFPADVIKNRMMADSLRSPKYPTIRSAFLSVWNSAGTNAPLPTRIRVYYTGFLPCLLRAFPTNAAALFAFETAMRLMGSERV</sequence>
<dbReference type="GO" id="GO:1990575">
    <property type="term" value="P:mitochondrial L-ornithine transmembrane transport"/>
    <property type="evidence" value="ECO:0007669"/>
    <property type="project" value="TreeGrafter"/>
</dbReference>
<keyword evidence="3 10" id="KW-0813">Transport</keyword>
<evidence type="ECO:0000256" key="10">
    <source>
        <dbReference type="RuleBase" id="RU000488"/>
    </source>
</evidence>
<dbReference type="PANTHER" id="PTHR45624">
    <property type="entry name" value="MITOCHONDRIAL BASIC AMINO ACIDS TRANSPORTER-RELATED"/>
    <property type="match status" value="1"/>
</dbReference>
<evidence type="ECO:0000313" key="13">
    <source>
        <dbReference type="Proteomes" id="UP000246740"/>
    </source>
</evidence>
<keyword evidence="4 9" id="KW-0812">Transmembrane</keyword>
<keyword evidence="8 9" id="KW-0472">Membrane</keyword>
<evidence type="ECO:0000256" key="2">
    <source>
        <dbReference type="ARBA" id="ARBA00006375"/>
    </source>
</evidence>
<evidence type="ECO:0000256" key="1">
    <source>
        <dbReference type="ARBA" id="ARBA00004225"/>
    </source>
</evidence>
<keyword evidence="13" id="KW-1185">Reference proteome</keyword>
<dbReference type="SUPFAM" id="SSF103506">
    <property type="entry name" value="Mitochondrial carrier"/>
    <property type="match status" value="1"/>
</dbReference>
<feature type="repeat" description="Solcar" evidence="9">
    <location>
        <begin position="138"/>
        <end position="266"/>
    </location>
</feature>
<dbReference type="PANTHER" id="PTHR45624:SF57">
    <property type="entry name" value="MITOCHONDRIAL SUBSTRATE CARRIER FAMILY PROTEIN L"/>
    <property type="match status" value="1"/>
</dbReference>
<reference evidence="12 13" key="1">
    <citation type="journal article" date="2018" name="Mol. Biol. Evol.">
        <title>Broad Genomic Sampling Reveals a Smut Pathogenic Ancestry of the Fungal Clade Ustilaginomycotina.</title>
        <authorList>
            <person name="Kijpornyongpan T."/>
            <person name="Mondo S.J."/>
            <person name="Barry K."/>
            <person name="Sandor L."/>
            <person name="Lee J."/>
            <person name="Lipzen A."/>
            <person name="Pangilinan J."/>
            <person name="LaButti K."/>
            <person name="Hainaut M."/>
            <person name="Henrissat B."/>
            <person name="Grigoriev I.V."/>
            <person name="Spatafora J.W."/>
            <person name="Aime M.C."/>
        </authorList>
    </citation>
    <scope>NUCLEOTIDE SEQUENCE [LARGE SCALE GENOMIC DNA]</scope>
    <source>
        <strain evidence="12 13">MCA 3645</strain>
    </source>
</reference>
<dbReference type="InterPro" id="IPR050567">
    <property type="entry name" value="Mitochondrial_Carrier"/>
</dbReference>
<organism evidence="12 13">
    <name type="scientific">Testicularia cyperi</name>
    <dbReference type="NCBI Taxonomy" id="1882483"/>
    <lineage>
        <taxon>Eukaryota</taxon>
        <taxon>Fungi</taxon>
        <taxon>Dikarya</taxon>
        <taxon>Basidiomycota</taxon>
        <taxon>Ustilaginomycotina</taxon>
        <taxon>Ustilaginomycetes</taxon>
        <taxon>Ustilaginales</taxon>
        <taxon>Anthracoideaceae</taxon>
        <taxon>Testicularia</taxon>
    </lineage>
</organism>
<dbReference type="OrthoDB" id="193856at2759"/>
<evidence type="ECO:0000256" key="4">
    <source>
        <dbReference type="ARBA" id="ARBA00022692"/>
    </source>
</evidence>
<dbReference type="GO" id="GO:0000064">
    <property type="term" value="F:L-ornithine transmembrane transporter activity"/>
    <property type="evidence" value="ECO:0007669"/>
    <property type="project" value="TreeGrafter"/>
</dbReference>
<keyword evidence="5" id="KW-0677">Repeat</keyword>
<dbReference type="Gene3D" id="1.50.40.10">
    <property type="entry name" value="Mitochondrial carrier domain"/>
    <property type="match status" value="1"/>
</dbReference>
<dbReference type="GO" id="GO:0031966">
    <property type="term" value="C:mitochondrial membrane"/>
    <property type="evidence" value="ECO:0007669"/>
    <property type="project" value="UniProtKB-SubCell"/>
</dbReference>
<dbReference type="InterPro" id="IPR018108">
    <property type="entry name" value="MCP_transmembrane"/>
</dbReference>
<evidence type="ECO:0000256" key="7">
    <source>
        <dbReference type="ARBA" id="ARBA00023128"/>
    </source>
</evidence>
<evidence type="ECO:0000256" key="6">
    <source>
        <dbReference type="ARBA" id="ARBA00022989"/>
    </source>
</evidence>
<feature type="repeat" description="Solcar" evidence="9">
    <location>
        <begin position="278"/>
        <end position="373"/>
    </location>
</feature>
<dbReference type="STRING" id="1882483.A0A317XNR3"/>
<protein>
    <submittedName>
        <fullName evidence="12">Mitochondrial carrier</fullName>
    </submittedName>
</protein>
<evidence type="ECO:0000313" key="12">
    <source>
        <dbReference type="EMBL" id="PWY99038.1"/>
    </source>
</evidence>
<evidence type="ECO:0000256" key="3">
    <source>
        <dbReference type="ARBA" id="ARBA00022448"/>
    </source>
</evidence>
<feature type="repeat" description="Solcar" evidence="9">
    <location>
        <begin position="35"/>
        <end position="120"/>
    </location>
</feature>
<keyword evidence="6" id="KW-1133">Transmembrane helix</keyword>
<name>A0A317XNR3_9BASI</name>
<dbReference type="Proteomes" id="UP000246740">
    <property type="component" value="Unassembled WGS sequence"/>
</dbReference>
<dbReference type="Pfam" id="PF00153">
    <property type="entry name" value="Mito_carr"/>
    <property type="match status" value="4"/>
</dbReference>
<dbReference type="InParanoid" id="A0A317XNR3"/>
<evidence type="ECO:0000256" key="9">
    <source>
        <dbReference type="PROSITE-ProRule" id="PRU00282"/>
    </source>
</evidence>
<comment type="subcellular location">
    <subcellularLocation>
        <location evidence="1">Mitochondrion membrane</location>
        <topology evidence="1">Multi-pass membrane protein</topology>
    </subcellularLocation>
</comment>
<feature type="region of interest" description="Disordered" evidence="11">
    <location>
        <begin position="1"/>
        <end position="36"/>
    </location>
</feature>
<proteinExistence type="inferred from homology"/>
<evidence type="ECO:0000256" key="8">
    <source>
        <dbReference type="ARBA" id="ARBA00023136"/>
    </source>
</evidence>
<evidence type="ECO:0000256" key="11">
    <source>
        <dbReference type="SAM" id="MobiDB-lite"/>
    </source>
</evidence>
<gene>
    <name evidence="12" type="ORF">BCV70DRAFT_201262</name>
</gene>
<dbReference type="AlphaFoldDB" id="A0A317XNR3"/>